<dbReference type="EMBL" id="HBEG01031887">
    <property type="protein sequence ID" value="CAD8369615.1"/>
    <property type="molecule type" value="Transcribed_RNA"/>
</dbReference>
<proteinExistence type="predicted"/>
<reference evidence="2" key="1">
    <citation type="submission" date="2021-01" db="EMBL/GenBank/DDBJ databases">
        <authorList>
            <person name="Corre E."/>
            <person name="Pelletier E."/>
            <person name="Niang G."/>
            <person name="Scheremetjew M."/>
            <person name="Finn R."/>
            <person name="Kale V."/>
            <person name="Holt S."/>
            <person name="Cochrane G."/>
            <person name="Meng A."/>
            <person name="Brown T."/>
            <person name="Cohen L."/>
        </authorList>
    </citation>
    <scope>NUCLEOTIDE SEQUENCE</scope>
    <source>
        <strain evidence="2">Pbaha01</strain>
    </source>
</reference>
<sequence>MSPWSSALWSTAIAGFCVGTLARAAVFDLDELFEEEWESMAADFRSRVPERLLGTPSTPGKSTRPTPRVGRRHIVHLHVHNAAGTFWCELGRRNGERSSPHMKGNCNMDVPSDKNKRSCHLDGPWWHPKYQTYQCDDRRRQMDERSYTLAMIEREMDYKSGDWCPDLFWYTIILRDPVLRAVTTLEQNEKGDTGRVVEYFHRGLKGKPLTSAWLRSWVAYSDLYVRSLNGPEVMKLPLGALNVSHLDVAKRRLEGFHVILGVPTLFTDYVQAVDVLEWSPAAAPQTRTKKKKKKSTTLELDALLEQHNTWDRQLYEYGMQLAKNRSDALIRACKHTRYCR</sequence>
<dbReference type="AlphaFoldDB" id="A0A7S0AP52"/>
<gene>
    <name evidence="2" type="ORF">PBAH0796_LOCUS19447</name>
</gene>
<accession>A0A7S0AP52</accession>
<protein>
    <submittedName>
        <fullName evidence="2">Uncharacterized protein</fullName>
    </submittedName>
</protein>
<keyword evidence="1" id="KW-0732">Signal</keyword>
<dbReference type="InterPro" id="IPR027417">
    <property type="entry name" value="P-loop_NTPase"/>
</dbReference>
<dbReference type="Gene3D" id="3.40.50.300">
    <property type="entry name" value="P-loop containing nucleotide triphosphate hydrolases"/>
    <property type="match status" value="1"/>
</dbReference>
<organism evidence="2">
    <name type="scientific">Pyrodinium bahamense</name>
    <dbReference type="NCBI Taxonomy" id="73915"/>
    <lineage>
        <taxon>Eukaryota</taxon>
        <taxon>Sar</taxon>
        <taxon>Alveolata</taxon>
        <taxon>Dinophyceae</taxon>
        <taxon>Gonyaulacales</taxon>
        <taxon>Pyrocystaceae</taxon>
        <taxon>Pyrodinium</taxon>
    </lineage>
</organism>
<name>A0A7S0AP52_9DINO</name>
<feature type="signal peptide" evidence="1">
    <location>
        <begin position="1"/>
        <end position="22"/>
    </location>
</feature>
<feature type="chain" id="PRO_5031135952" evidence="1">
    <location>
        <begin position="23"/>
        <end position="340"/>
    </location>
</feature>
<evidence type="ECO:0000256" key="1">
    <source>
        <dbReference type="SAM" id="SignalP"/>
    </source>
</evidence>
<evidence type="ECO:0000313" key="2">
    <source>
        <dbReference type="EMBL" id="CAD8369615.1"/>
    </source>
</evidence>